<name>A0A5M6CVH4_9BACT</name>
<dbReference type="AlphaFoldDB" id="A0A5M6CVH4"/>
<keyword evidence="3" id="KW-1185">Reference proteome</keyword>
<proteinExistence type="predicted"/>
<feature type="domain" description="Glycosyltransferase 2-like" evidence="1">
    <location>
        <begin position="6"/>
        <end position="177"/>
    </location>
</feature>
<keyword evidence="2" id="KW-0808">Transferase</keyword>
<dbReference type="PANTHER" id="PTHR22916">
    <property type="entry name" value="GLYCOSYLTRANSFERASE"/>
    <property type="match status" value="1"/>
</dbReference>
<dbReference type="Pfam" id="PF00535">
    <property type="entry name" value="Glycos_transf_2"/>
    <property type="match status" value="1"/>
</dbReference>
<reference evidence="2 3" key="1">
    <citation type="submission" date="2019-09" db="EMBL/GenBank/DDBJ databases">
        <title>Genome sequence and assembly of Adhaeribacter sp.</title>
        <authorList>
            <person name="Chhetri G."/>
        </authorList>
    </citation>
    <scope>NUCLEOTIDE SEQUENCE [LARGE SCALE GENOMIC DNA]</scope>
    <source>
        <strain evidence="2 3">DK36</strain>
    </source>
</reference>
<organism evidence="2 3">
    <name type="scientific">Adhaeribacter rhizoryzae</name>
    <dbReference type="NCBI Taxonomy" id="2607907"/>
    <lineage>
        <taxon>Bacteria</taxon>
        <taxon>Pseudomonadati</taxon>
        <taxon>Bacteroidota</taxon>
        <taxon>Cytophagia</taxon>
        <taxon>Cytophagales</taxon>
        <taxon>Hymenobacteraceae</taxon>
        <taxon>Adhaeribacter</taxon>
    </lineage>
</organism>
<dbReference type="RefSeq" id="WP_150093166.1">
    <property type="nucleotide sequence ID" value="NZ_VWSF01000034.1"/>
</dbReference>
<protein>
    <submittedName>
        <fullName evidence="2">Glycosyltransferase</fullName>
    </submittedName>
</protein>
<comment type="caution">
    <text evidence="2">The sequence shown here is derived from an EMBL/GenBank/DDBJ whole genome shotgun (WGS) entry which is preliminary data.</text>
</comment>
<dbReference type="InterPro" id="IPR001173">
    <property type="entry name" value="Glyco_trans_2-like"/>
</dbReference>
<dbReference type="EMBL" id="VWSF01000034">
    <property type="protein sequence ID" value="KAA5539257.1"/>
    <property type="molecule type" value="Genomic_DNA"/>
</dbReference>
<dbReference type="Proteomes" id="UP000323426">
    <property type="component" value="Unassembled WGS sequence"/>
</dbReference>
<evidence type="ECO:0000259" key="1">
    <source>
        <dbReference type="Pfam" id="PF00535"/>
    </source>
</evidence>
<dbReference type="GO" id="GO:0016758">
    <property type="term" value="F:hexosyltransferase activity"/>
    <property type="evidence" value="ECO:0007669"/>
    <property type="project" value="UniProtKB-ARBA"/>
</dbReference>
<sequence length="319" mass="37279">MQPLVSIICLCYNHRPYLPEALASVQNQTYPNLEIIIVDDASTDDSAEWLTNYCQQYPQIKYIQHTQNTGNTRAFNEAFKLSAGEFIIDFATDDVLLPNRVTEQVKAFQGLDQTYGVVYTDAELIDEYSKSIGHFYQRDAQGKVISRTPSGYVFTDILKYAFLCPPTLMFRRTLLEKTGCYDETLAYEDFDVWVRSAQEFQFYFLDKILTRRRVHAASLSHQLYTPGDKQLTSTVIICRKAQKLIRTSAEKEALIIRVKSELRQAVFTQNFPEARELVRLLEELTYLNWPYQLLKWAAVSEIRLGFIRKWYYHWVYNKA</sequence>
<accession>A0A5M6CVH4</accession>
<dbReference type="PANTHER" id="PTHR22916:SF3">
    <property type="entry name" value="UDP-GLCNAC:BETAGAL BETA-1,3-N-ACETYLGLUCOSAMINYLTRANSFERASE-LIKE PROTEIN 1"/>
    <property type="match status" value="1"/>
</dbReference>
<gene>
    <name evidence="2" type="ORF">F0145_24790</name>
</gene>
<evidence type="ECO:0000313" key="2">
    <source>
        <dbReference type="EMBL" id="KAA5539257.1"/>
    </source>
</evidence>
<dbReference type="Gene3D" id="3.90.550.10">
    <property type="entry name" value="Spore Coat Polysaccharide Biosynthesis Protein SpsA, Chain A"/>
    <property type="match status" value="1"/>
</dbReference>
<dbReference type="InterPro" id="IPR029044">
    <property type="entry name" value="Nucleotide-diphossugar_trans"/>
</dbReference>
<evidence type="ECO:0000313" key="3">
    <source>
        <dbReference type="Proteomes" id="UP000323426"/>
    </source>
</evidence>
<dbReference type="SUPFAM" id="SSF53448">
    <property type="entry name" value="Nucleotide-diphospho-sugar transferases"/>
    <property type="match status" value="1"/>
</dbReference>